<feature type="domain" description="OmpA-like" evidence="9">
    <location>
        <begin position="149"/>
        <end position="271"/>
    </location>
</feature>
<dbReference type="EMBL" id="VUMT01000004">
    <property type="protein sequence ID" value="MSS63005.1"/>
    <property type="molecule type" value="Genomic_DNA"/>
</dbReference>
<dbReference type="PANTHER" id="PTHR30329:SF21">
    <property type="entry name" value="LIPOPROTEIN YIAD-RELATED"/>
    <property type="match status" value="1"/>
</dbReference>
<gene>
    <name evidence="10" type="ORF">FYJ58_03825</name>
</gene>
<evidence type="ECO:0000313" key="10">
    <source>
        <dbReference type="EMBL" id="MSS63005.1"/>
    </source>
</evidence>
<comment type="subcellular location">
    <subcellularLocation>
        <location evidence="1">Cell membrane</location>
        <topology evidence="1">Single-pass membrane protein</topology>
    </subcellularLocation>
</comment>
<proteinExistence type="inferred from homology"/>
<keyword evidence="6 7" id="KW-0472">Membrane</keyword>
<evidence type="ECO:0000256" key="2">
    <source>
        <dbReference type="ARBA" id="ARBA00008914"/>
    </source>
</evidence>
<evidence type="ECO:0000256" key="4">
    <source>
        <dbReference type="ARBA" id="ARBA00022692"/>
    </source>
</evidence>
<evidence type="ECO:0000256" key="1">
    <source>
        <dbReference type="ARBA" id="ARBA00004162"/>
    </source>
</evidence>
<keyword evidence="11" id="KW-1185">Reference proteome</keyword>
<keyword evidence="10" id="KW-0966">Cell projection</keyword>
<sequence>MARRKKQSDGGGGGSPAWMATFSDLMNLLLCFFVLLFAFSSVDAEAFAEIAASFNSNFSIFDGGAQAIGDGKLISQGISQLDNLSEYYNEMGQQADSEKSEENDVETKYREKVAEEQKKATETLYEEVVEATEKKKVADTVEVNMDDNNQYVRIRLSGAILFDTGTDEVKKEALAVLDKIGDILKVYDKHLIIVEGHTDNVPISNSKYGSNMWLSTARATRVFEYLTEKKGLDPKTLEASGRGEYEPIAKNDTPEGRAKNRRVEIKIYTDVD</sequence>
<dbReference type="SUPFAM" id="SSF103088">
    <property type="entry name" value="OmpA-like"/>
    <property type="match status" value="1"/>
</dbReference>
<protein>
    <submittedName>
        <fullName evidence="10">Flagellar motor protein MotB</fullName>
    </submittedName>
</protein>
<evidence type="ECO:0000256" key="7">
    <source>
        <dbReference type="PROSITE-ProRule" id="PRU00473"/>
    </source>
</evidence>
<dbReference type="InterPro" id="IPR036737">
    <property type="entry name" value="OmpA-like_sf"/>
</dbReference>
<keyword evidence="5" id="KW-1133">Transmembrane helix</keyword>
<evidence type="ECO:0000256" key="3">
    <source>
        <dbReference type="ARBA" id="ARBA00022475"/>
    </source>
</evidence>
<name>A0A6L5XW05_9FIRM</name>
<dbReference type="Pfam" id="PF13677">
    <property type="entry name" value="MotB_plug"/>
    <property type="match status" value="1"/>
</dbReference>
<dbReference type="GO" id="GO:0005886">
    <property type="term" value="C:plasma membrane"/>
    <property type="evidence" value="ECO:0007669"/>
    <property type="project" value="UniProtKB-SubCell"/>
</dbReference>
<evidence type="ECO:0000256" key="6">
    <source>
        <dbReference type="ARBA" id="ARBA00023136"/>
    </source>
</evidence>
<dbReference type="AlphaFoldDB" id="A0A6L5XW05"/>
<evidence type="ECO:0000259" key="9">
    <source>
        <dbReference type="PROSITE" id="PS51123"/>
    </source>
</evidence>
<feature type="region of interest" description="Disordered" evidence="8">
    <location>
        <begin position="236"/>
        <end position="256"/>
    </location>
</feature>
<dbReference type="CDD" id="cd07185">
    <property type="entry name" value="OmpA_C-like"/>
    <property type="match status" value="1"/>
</dbReference>
<comment type="similarity">
    <text evidence="2">Belongs to the MotB family.</text>
</comment>
<dbReference type="Gene3D" id="3.30.1330.60">
    <property type="entry name" value="OmpA-like domain"/>
    <property type="match status" value="1"/>
</dbReference>
<keyword evidence="4" id="KW-0812">Transmembrane</keyword>
<evidence type="ECO:0000256" key="8">
    <source>
        <dbReference type="SAM" id="MobiDB-lite"/>
    </source>
</evidence>
<dbReference type="InterPro" id="IPR006665">
    <property type="entry name" value="OmpA-like"/>
</dbReference>
<dbReference type="Proteomes" id="UP000482209">
    <property type="component" value="Unassembled WGS sequence"/>
</dbReference>
<dbReference type="InterPro" id="IPR025713">
    <property type="entry name" value="MotB-like_N_dom"/>
</dbReference>
<evidence type="ECO:0000256" key="5">
    <source>
        <dbReference type="ARBA" id="ARBA00022989"/>
    </source>
</evidence>
<reference evidence="10 11" key="1">
    <citation type="submission" date="2019-08" db="EMBL/GenBank/DDBJ databases">
        <title>In-depth cultivation of the pig gut microbiome towards novel bacterial diversity and tailored functional studies.</title>
        <authorList>
            <person name="Wylensek D."/>
            <person name="Hitch T.C.A."/>
            <person name="Clavel T."/>
        </authorList>
    </citation>
    <scope>NUCLEOTIDE SEQUENCE [LARGE SCALE GENOMIC DNA]</scope>
    <source>
        <strain evidence="10 11">WCA-693-APC-MOT-I</strain>
    </source>
</reference>
<comment type="caution">
    <text evidence="10">The sequence shown here is derived from an EMBL/GenBank/DDBJ whole genome shotgun (WGS) entry which is preliminary data.</text>
</comment>
<keyword evidence="10" id="KW-0969">Cilium</keyword>
<dbReference type="Pfam" id="PF00691">
    <property type="entry name" value="OmpA"/>
    <property type="match status" value="1"/>
</dbReference>
<keyword evidence="3" id="KW-1003">Cell membrane</keyword>
<dbReference type="PANTHER" id="PTHR30329">
    <property type="entry name" value="STATOR ELEMENT OF FLAGELLAR MOTOR COMPLEX"/>
    <property type="match status" value="1"/>
</dbReference>
<dbReference type="PROSITE" id="PS51123">
    <property type="entry name" value="OMPA_2"/>
    <property type="match status" value="1"/>
</dbReference>
<dbReference type="InterPro" id="IPR050330">
    <property type="entry name" value="Bact_OuterMem_StrucFunc"/>
</dbReference>
<dbReference type="RefSeq" id="WP_154517486.1">
    <property type="nucleotide sequence ID" value="NZ_VUMT01000004.1"/>
</dbReference>
<accession>A0A6L5XW05</accession>
<keyword evidence="10" id="KW-0282">Flagellum</keyword>
<evidence type="ECO:0000313" key="11">
    <source>
        <dbReference type="Proteomes" id="UP000482209"/>
    </source>
</evidence>
<organism evidence="10 11">
    <name type="scientific">Velocimicrobium porci</name>
    <dbReference type="NCBI Taxonomy" id="2606634"/>
    <lineage>
        <taxon>Bacteria</taxon>
        <taxon>Bacillati</taxon>
        <taxon>Bacillota</taxon>
        <taxon>Clostridia</taxon>
        <taxon>Lachnospirales</taxon>
        <taxon>Lachnospiraceae</taxon>
        <taxon>Velocimicrobium</taxon>
    </lineage>
</organism>